<dbReference type="Gene3D" id="1.10.10.2840">
    <property type="entry name" value="PucR C-terminal helix-turn-helix domain"/>
    <property type="match status" value="1"/>
</dbReference>
<evidence type="ECO:0000256" key="1">
    <source>
        <dbReference type="ARBA" id="ARBA00006754"/>
    </source>
</evidence>
<dbReference type="Pfam" id="PF17853">
    <property type="entry name" value="GGDEF_2"/>
    <property type="match status" value="1"/>
</dbReference>
<feature type="domain" description="PucR C-terminal helix-turn-helix" evidence="2">
    <location>
        <begin position="473"/>
        <end position="530"/>
    </location>
</feature>
<evidence type="ECO:0000313" key="5">
    <source>
        <dbReference type="Proteomes" id="UP000272400"/>
    </source>
</evidence>
<evidence type="ECO:0000259" key="3">
    <source>
        <dbReference type="Pfam" id="PF17853"/>
    </source>
</evidence>
<dbReference type="GO" id="GO:0003677">
    <property type="term" value="F:DNA binding"/>
    <property type="evidence" value="ECO:0007669"/>
    <property type="project" value="UniProtKB-KW"/>
</dbReference>
<evidence type="ECO:0000259" key="2">
    <source>
        <dbReference type="Pfam" id="PF13556"/>
    </source>
</evidence>
<feature type="domain" description="CdaR GGDEF-like" evidence="3">
    <location>
        <begin position="308"/>
        <end position="420"/>
    </location>
</feature>
<dbReference type="Pfam" id="PF13556">
    <property type="entry name" value="HTH_30"/>
    <property type="match status" value="1"/>
</dbReference>
<dbReference type="InterPro" id="IPR042070">
    <property type="entry name" value="PucR_C-HTH_sf"/>
</dbReference>
<reference evidence="4 5" key="1">
    <citation type="submission" date="2018-11" db="EMBL/GenBank/DDBJ databases">
        <title>Sequencing the genomes of 1000 actinobacteria strains.</title>
        <authorList>
            <person name="Klenk H.-P."/>
        </authorList>
    </citation>
    <scope>NUCLEOTIDE SEQUENCE [LARGE SCALE GENOMIC DNA]</scope>
    <source>
        <strain evidence="4 5">DSM 44254</strain>
    </source>
</reference>
<keyword evidence="4" id="KW-0238">DNA-binding</keyword>
<organism evidence="4 5">
    <name type="scientific">Actinocorallia herbida</name>
    <dbReference type="NCBI Taxonomy" id="58109"/>
    <lineage>
        <taxon>Bacteria</taxon>
        <taxon>Bacillati</taxon>
        <taxon>Actinomycetota</taxon>
        <taxon>Actinomycetes</taxon>
        <taxon>Streptosporangiales</taxon>
        <taxon>Thermomonosporaceae</taxon>
        <taxon>Actinocorallia</taxon>
    </lineage>
</organism>
<gene>
    <name evidence="4" type="ORF">EDD29_0484</name>
</gene>
<dbReference type="Proteomes" id="UP000272400">
    <property type="component" value="Unassembled WGS sequence"/>
</dbReference>
<dbReference type="PANTHER" id="PTHR33744">
    <property type="entry name" value="CARBOHYDRATE DIACID REGULATOR"/>
    <property type="match status" value="1"/>
</dbReference>
<proteinExistence type="inferred from homology"/>
<dbReference type="PANTHER" id="PTHR33744:SF17">
    <property type="entry name" value="CONSERVED PROTEIN"/>
    <property type="match status" value="1"/>
</dbReference>
<sequence length="537" mass="56777">MIYRIGQKPHTLAFVPASTLEHLVEALGAEPISVVTAPRGTEIPVAGTLLYEPRAPLPRMDGALLLAVGVPPSEGRALLPEAARAGFAGLVIKRYGAALGELAQAAGDAGLALLCADDEVAWQQLDALIGSALTAVAAPRGGAPAGSHAGDLFSLANAIAGAVGGATAIEDPYQRILAYSTLRGQPIDEERRQGILGLHVPYLEENVPQYRELARTHKALRFPSGVGGLSRLAVGVRAGGELLGSIWVVEAEGDLGEDAFRALEDAGRIAALHLLRARTSHDLARRQRGDLLHRLLEDPESAPIVAPQLGLSLDAPAVVAAFHVNAAGHDESWIARASLQLIDLVSLHCEAHFGRHGCALLDGVVYALLPGEAKRDFVADVTARAERALQLPVKAALGSVVPRLDRASASRRDADTVLRVLAAEECPVATIDEIRPTVTLLDLGHALPALPRLAEGAGPAVRAHDTAHKTTYAETFLAYFNADGDIRAAAEALTVHPNTLRYRLTRAAELFTLDLTDPDTRLVLWLQLRLAPPPASR</sequence>
<dbReference type="InterPro" id="IPR041522">
    <property type="entry name" value="CdaR_GGDEF"/>
</dbReference>
<keyword evidence="5" id="KW-1185">Reference proteome</keyword>
<evidence type="ECO:0000313" key="4">
    <source>
        <dbReference type="EMBL" id="ROO82996.1"/>
    </source>
</evidence>
<comment type="similarity">
    <text evidence="1">Belongs to the CdaR family.</text>
</comment>
<dbReference type="InterPro" id="IPR025736">
    <property type="entry name" value="PucR_C-HTH_dom"/>
</dbReference>
<dbReference type="EMBL" id="RJKE01000001">
    <property type="protein sequence ID" value="ROO82996.1"/>
    <property type="molecule type" value="Genomic_DNA"/>
</dbReference>
<accession>A0A3N1CNU5</accession>
<protein>
    <submittedName>
        <fullName evidence="4">DNA-binding PucR family transcriptional regulator</fullName>
    </submittedName>
</protein>
<dbReference type="InterPro" id="IPR051448">
    <property type="entry name" value="CdaR-like_regulators"/>
</dbReference>
<dbReference type="AlphaFoldDB" id="A0A3N1CNU5"/>
<name>A0A3N1CNU5_9ACTN</name>
<comment type="caution">
    <text evidence="4">The sequence shown here is derived from an EMBL/GenBank/DDBJ whole genome shotgun (WGS) entry which is preliminary data.</text>
</comment>